<proteinExistence type="predicted"/>
<dbReference type="OrthoDB" id="1110367at2"/>
<dbReference type="Gene3D" id="2.60.40.10">
    <property type="entry name" value="Immunoglobulins"/>
    <property type="match status" value="1"/>
</dbReference>
<dbReference type="PATRIC" id="fig|1237149.3.peg.4812"/>
<evidence type="ECO:0000256" key="2">
    <source>
        <dbReference type="SAM" id="SignalP"/>
    </source>
</evidence>
<reference evidence="4 5" key="1">
    <citation type="submission" date="2012-12" db="EMBL/GenBank/DDBJ databases">
        <title>Genome assembly of Fulvivirga imtechensis AK7.</title>
        <authorList>
            <person name="Nupur N."/>
            <person name="Khatri I."/>
            <person name="Kumar R."/>
            <person name="Subramanian S."/>
            <person name="Pinnaka A."/>
        </authorList>
    </citation>
    <scope>NUCLEOTIDE SEQUENCE [LARGE SCALE GENOMIC DNA]</scope>
    <source>
        <strain evidence="4 5">AK7</strain>
    </source>
</reference>
<sequence length="659" mass="75399">MLKLSGIILALLTVSFATSAQVMQDTTSRKADIIIEQSGNKASFSAQTPPLIQISGAPQAFYTYFWEFGDGNYSFKENPEHVYKDKGEYEVRLQVTNNYDNGKPPPSRPQPVKVGSIDHQPLPVVEEYESEGLAMLKTREPVPDEEMVVVMSYENKLASGTNGKLYLYFNERKFKASNFKIVEVRTHHGERQVENMLLSQYFNTMTEESQWASLSSGQAGLRYFGEGDSTKRKHIFVTIDESEQEFSDKLIFDFRDLAPGQRRNIFFTFKTTPEMIKDTSAIVKIRGVFVPDERSGNHQVEDLEMEITTSHDPNKMAVSDTRLNYRTRKHKKLKYKVRFQNNGEGPATTIKLDVDVPDIMDKSSLEVLDMHPKCPICPDNVPQVSYSCLDTLFSESQISFIFRNIYLPGSRQKGVEKYDSTKGFVQYRVKLKEKAPKVNSTSRTAIIFDKNEPILTNYAKTRFKPGLSLGAMAGYKAIRGLEDSKDYFFGVAVSPYMPHHGYLQAELQMSIGSYKDFNAYEVRTPFPNGIELTDIESVTEDFEYNYLNITLVPASYRYNISRFLGFGGGVQVSTKLFEREQVSRDYQYFIEFDGGREPSLDRNRTETVQATERTTDFNFGVFTGVDAGVDRIGPRAGVRYIYQARVPHNQWMFYLMWKF</sequence>
<dbReference type="EMBL" id="AMZN01000083">
    <property type="protein sequence ID" value="ELR69150.1"/>
    <property type="molecule type" value="Genomic_DNA"/>
</dbReference>
<feature type="region of interest" description="Disordered" evidence="1">
    <location>
        <begin position="97"/>
        <end position="116"/>
    </location>
</feature>
<dbReference type="InterPro" id="IPR000601">
    <property type="entry name" value="PKD_dom"/>
</dbReference>
<dbReference type="eggNOG" id="COG3291">
    <property type="taxonomic scope" value="Bacteria"/>
</dbReference>
<dbReference type="AlphaFoldDB" id="L8JK11"/>
<dbReference type="InterPro" id="IPR035986">
    <property type="entry name" value="PKD_dom_sf"/>
</dbReference>
<evidence type="ECO:0000259" key="3">
    <source>
        <dbReference type="PROSITE" id="PS50093"/>
    </source>
</evidence>
<dbReference type="STRING" id="1237149.C900_05430"/>
<dbReference type="PROSITE" id="PS50093">
    <property type="entry name" value="PKD"/>
    <property type="match status" value="1"/>
</dbReference>
<keyword evidence="2" id="KW-0732">Signal</keyword>
<comment type="caution">
    <text evidence="4">The sequence shown here is derived from an EMBL/GenBank/DDBJ whole genome shotgun (WGS) entry which is preliminary data.</text>
</comment>
<feature type="domain" description="PKD" evidence="3">
    <location>
        <begin position="55"/>
        <end position="98"/>
    </location>
</feature>
<dbReference type="CDD" id="cd00146">
    <property type="entry name" value="PKD"/>
    <property type="match status" value="1"/>
</dbReference>
<feature type="signal peptide" evidence="2">
    <location>
        <begin position="1"/>
        <end position="19"/>
    </location>
</feature>
<protein>
    <recommendedName>
        <fullName evidence="3">PKD domain-containing protein</fullName>
    </recommendedName>
</protein>
<dbReference type="InterPro" id="IPR055353">
    <property type="entry name" value="DUF7619"/>
</dbReference>
<dbReference type="Pfam" id="PF18911">
    <property type="entry name" value="PKD_4"/>
    <property type="match status" value="1"/>
</dbReference>
<dbReference type="SUPFAM" id="SSF49299">
    <property type="entry name" value="PKD domain"/>
    <property type="match status" value="1"/>
</dbReference>
<keyword evidence="5" id="KW-1185">Reference proteome</keyword>
<accession>L8JK11</accession>
<feature type="chain" id="PRO_5003993276" description="PKD domain-containing protein" evidence="2">
    <location>
        <begin position="20"/>
        <end position="659"/>
    </location>
</feature>
<dbReference type="Pfam" id="PF25233">
    <property type="entry name" value="DUF7849"/>
    <property type="match status" value="1"/>
</dbReference>
<dbReference type="Proteomes" id="UP000011135">
    <property type="component" value="Unassembled WGS sequence"/>
</dbReference>
<evidence type="ECO:0000256" key="1">
    <source>
        <dbReference type="SAM" id="MobiDB-lite"/>
    </source>
</evidence>
<dbReference type="RefSeq" id="WP_009582521.1">
    <property type="nucleotide sequence ID" value="NZ_AMZN01000083.1"/>
</dbReference>
<dbReference type="InterPro" id="IPR057171">
    <property type="entry name" value="DUF7849"/>
</dbReference>
<organism evidence="4 5">
    <name type="scientific">Fulvivirga imtechensis AK7</name>
    <dbReference type="NCBI Taxonomy" id="1237149"/>
    <lineage>
        <taxon>Bacteria</taxon>
        <taxon>Pseudomonadati</taxon>
        <taxon>Bacteroidota</taxon>
        <taxon>Cytophagia</taxon>
        <taxon>Cytophagales</taxon>
        <taxon>Fulvivirgaceae</taxon>
        <taxon>Fulvivirga</taxon>
    </lineage>
</organism>
<name>L8JK11_9BACT</name>
<evidence type="ECO:0000313" key="5">
    <source>
        <dbReference type="Proteomes" id="UP000011135"/>
    </source>
</evidence>
<gene>
    <name evidence="4" type="ORF">C900_05430</name>
</gene>
<dbReference type="Pfam" id="PF24595">
    <property type="entry name" value="DUF7619"/>
    <property type="match status" value="1"/>
</dbReference>
<dbReference type="InterPro" id="IPR013783">
    <property type="entry name" value="Ig-like_fold"/>
</dbReference>
<evidence type="ECO:0000313" key="4">
    <source>
        <dbReference type="EMBL" id="ELR69150.1"/>
    </source>
</evidence>